<dbReference type="SUPFAM" id="SSF53474">
    <property type="entry name" value="alpha/beta-Hydrolases"/>
    <property type="match status" value="1"/>
</dbReference>
<dbReference type="GeneID" id="5477775"/>
<dbReference type="InterPro" id="IPR007751">
    <property type="entry name" value="DUF676_lipase-like"/>
</dbReference>
<dbReference type="Proteomes" id="UP000002173">
    <property type="component" value="Unassembled WGS sequence"/>
</dbReference>
<evidence type="ECO:0000313" key="4">
    <source>
        <dbReference type="Proteomes" id="UP000002173"/>
    </source>
</evidence>
<dbReference type="eggNOG" id="ENOG502RQMX">
    <property type="taxonomic scope" value="Eukaryota"/>
</dbReference>
<protein>
    <submittedName>
        <fullName evidence="3">Putative serine esterase domain containing protein</fullName>
    </submittedName>
</protein>
<proteinExistence type="predicted"/>
<dbReference type="InterPro" id="IPR044294">
    <property type="entry name" value="Lipase-like"/>
</dbReference>
<sequence>MEDSAQITRILCYHCKRAVSDKSCFAGEVIHVDEMKAKHSAKEYWQVVSDQVVKEKNRAQALATLFSSKVVEIFKFLGKTLVDIPINMENSKEMQFDLFSMPPSIRMCQECLCFFSIERSCHCESCMGPDHISHYVVLMHGVVADPLCMAFIAQSLLEVYPHLFIYFPHKIAGKSLVGLELVVKTIGTELLELFSKIPRKIKLSIIGHSFGGVILRHWYFFYSRKTPGIHHYPKYSSASGSTGEDSTIKQDGAEDENPREVPEIIWCNYMSVASPHAGIYENNAAFRKIVGLVGSKTVDELDNDSVDLLFLASRESMDGMKKFKNVVVYGNLSGDFLVAPRTSLLMPRHRVAGKMVKSFIKYAEKDTGEPHSIWDMLSKCDFTQVGSDDESDSDVESSGSFDKDCIMAKLMESFYATVASLIKKTQHLAMFTGKPYEPVNGESNEDLCKRYFTFDDLEFFKMLFSQIEDKSSKKLLSRLAASPKLLYNEVLLTALWDMAPNKYAVYLPTLSLPHRSILTPLEGSLWHKYTNKVLPQIASIFIT</sequence>
<dbReference type="EMBL" id="AAXT01000003">
    <property type="protein sequence ID" value="EDO05984.1"/>
    <property type="molecule type" value="Genomic_DNA"/>
</dbReference>
<dbReference type="InParanoid" id="A7ASS3"/>
<feature type="region of interest" description="Disordered" evidence="1">
    <location>
        <begin position="235"/>
        <end position="257"/>
    </location>
</feature>
<keyword evidence="4" id="KW-1185">Reference proteome</keyword>
<dbReference type="RefSeq" id="XP_001609552.1">
    <property type="nucleotide sequence ID" value="XM_001609502.1"/>
</dbReference>
<dbReference type="Pfam" id="PF05057">
    <property type="entry name" value="DUF676"/>
    <property type="match status" value="1"/>
</dbReference>
<reference evidence="4" key="2">
    <citation type="journal article" date="2020" name="Data Brief">
        <title>Transcriptome dataset of Babesia bovis life stages within vertebrate and invertebrate hosts.</title>
        <authorList>
            <person name="Ueti M.W."/>
            <person name="Johnson W.C."/>
            <person name="Kappmeyer L.S."/>
            <person name="Herndon D.R."/>
            <person name="Mousel M.R."/>
            <person name="Reif K.E."/>
            <person name="Taus N.S."/>
            <person name="Ifeonu O.O."/>
            <person name="Silva J.C."/>
            <person name="Suarez C.E."/>
            <person name="Brayton K.A."/>
        </authorList>
    </citation>
    <scope>NUCLEOTIDE SEQUENCE [LARGE SCALE GENOMIC DNA]</scope>
</reference>
<evidence type="ECO:0000256" key="1">
    <source>
        <dbReference type="SAM" id="MobiDB-lite"/>
    </source>
</evidence>
<dbReference type="PANTHER" id="PTHR12482:SF62">
    <property type="entry name" value="LIPASE ROG1-RELATED"/>
    <property type="match status" value="1"/>
</dbReference>
<dbReference type="Gene3D" id="3.40.50.1820">
    <property type="entry name" value="alpha/beta hydrolase"/>
    <property type="match status" value="1"/>
</dbReference>
<comment type="caution">
    <text evidence="3">The sequence shown here is derived from an EMBL/GenBank/DDBJ whole genome shotgun (WGS) entry which is preliminary data.</text>
</comment>
<name>A7ASS3_BABBO</name>
<organism evidence="3 4">
    <name type="scientific">Babesia bovis</name>
    <dbReference type="NCBI Taxonomy" id="5865"/>
    <lineage>
        <taxon>Eukaryota</taxon>
        <taxon>Sar</taxon>
        <taxon>Alveolata</taxon>
        <taxon>Apicomplexa</taxon>
        <taxon>Aconoidasida</taxon>
        <taxon>Piroplasmida</taxon>
        <taxon>Babesiidae</taxon>
        <taxon>Babesia</taxon>
    </lineage>
</organism>
<dbReference type="InterPro" id="IPR029058">
    <property type="entry name" value="AB_hydrolase_fold"/>
</dbReference>
<dbReference type="VEuPathDB" id="PiroplasmaDB:BBOV_II000230"/>
<gene>
    <name evidence="3" type="ORF">BBOV_II000230</name>
</gene>
<feature type="domain" description="DUF676" evidence="2">
    <location>
        <begin position="133"/>
        <end position="342"/>
    </location>
</feature>
<evidence type="ECO:0000313" key="3">
    <source>
        <dbReference type="EMBL" id="EDO05984.1"/>
    </source>
</evidence>
<dbReference type="KEGG" id="bbo:BBOV_II000230"/>
<reference evidence="3 4" key="1">
    <citation type="journal article" date="2007" name="PLoS Pathog.">
        <title>Genome sequence of Babesia bovis and comparative analysis of apicomplexan hemoprotozoa.</title>
        <authorList>
            <person name="Brayton K.A."/>
            <person name="Lau A.O.T."/>
            <person name="Herndon D.R."/>
            <person name="Hannick L."/>
            <person name="Kappmeyer L.S."/>
            <person name="Berens S.J."/>
            <person name="Bidwell S.L."/>
            <person name="Brown W.C."/>
            <person name="Crabtree J."/>
            <person name="Fadrosh D."/>
            <person name="Feldblum T."/>
            <person name="Forberger H.A."/>
            <person name="Haas B.J."/>
            <person name="Howell J.M."/>
            <person name="Khouri H."/>
            <person name="Koo H."/>
            <person name="Mann D.J."/>
            <person name="Norimine J."/>
            <person name="Paulsen I.T."/>
            <person name="Radune D."/>
            <person name="Ren Q."/>
            <person name="Smith R.K. Jr."/>
            <person name="Suarez C.E."/>
            <person name="White O."/>
            <person name="Wortman J.R."/>
            <person name="Knowles D.P. Jr."/>
            <person name="McElwain T.F."/>
            <person name="Nene V.M."/>
        </authorList>
    </citation>
    <scope>NUCLEOTIDE SEQUENCE [LARGE SCALE GENOMIC DNA]</scope>
    <source>
        <strain evidence="3">T2Bo</strain>
    </source>
</reference>
<feature type="compositionally biased region" description="Basic and acidic residues" evidence="1">
    <location>
        <begin position="246"/>
        <end position="257"/>
    </location>
</feature>
<accession>A7ASS3</accession>
<reference evidence="4" key="3">
    <citation type="journal article" date="2021" name="Int. J. Parasitol.">
        <title>Comparative analysis of gene expression between Babesia bovis blood stages and kinetes allowed by improved genome annotation.</title>
        <authorList>
            <person name="Ueti M.W."/>
            <person name="Johnson W.C."/>
            <person name="Kappmeyer L.S."/>
            <person name="Herndon D.R."/>
            <person name="Mousel M.R."/>
            <person name="Reif K.E."/>
            <person name="Taus N.S."/>
            <person name="Ifeonu O.O."/>
            <person name="Silva J.C."/>
            <person name="Suarez C.E."/>
            <person name="Brayton K.A."/>
        </authorList>
    </citation>
    <scope>NUCLEOTIDE SEQUENCE [LARGE SCALE GENOMIC DNA]</scope>
</reference>
<dbReference type="PANTHER" id="PTHR12482">
    <property type="entry name" value="LIPASE ROG1-RELATED-RELATED"/>
    <property type="match status" value="1"/>
</dbReference>
<dbReference type="AlphaFoldDB" id="A7ASS3"/>
<evidence type="ECO:0000259" key="2">
    <source>
        <dbReference type="Pfam" id="PF05057"/>
    </source>
</evidence>
<feature type="compositionally biased region" description="Polar residues" evidence="1">
    <location>
        <begin position="236"/>
        <end position="245"/>
    </location>
</feature>
<dbReference type="OMA" id="HYVILMH"/>